<dbReference type="InterPro" id="IPR003352">
    <property type="entry name" value="PTS_EIIC"/>
</dbReference>
<feature type="transmembrane region" description="Helical" evidence="8">
    <location>
        <begin position="12"/>
        <end position="32"/>
    </location>
</feature>
<dbReference type="RefSeq" id="WP_119532326.1">
    <property type="nucleotide sequence ID" value="NZ_JBHSSP010000006.1"/>
</dbReference>
<dbReference type="GO" id="GO:0008982">
    <property type="term" value="F:protein-N(PI)-phosphohistidine-sugar phosphotransferase activity"/>
    <property type="evidence" value="ECO:0007669"/>
    <property type="project" value="InterPro"/>
</dbReference>
<evidence type="ECO:0000313" key="10">
    <source>
        <dbReference type="EMBL" id="RIY35186.1"/>
    </source>
</evidence>
<feature type="transmembrane region" description="Helical" evidence="8">
    <location>
        <begin position="76"/>
        <end position="97"/>
    </location>
</feature>
<keyword evidence="7 8" id="KW-0472">Membrane</keyword>
<keyword evidence="3" id="KW-1003">Cell membrane</keyword>
<feature type="transmembrane region" description="Helical" evidence="8">
    <location>
        <begin position="109"/>
        <end position="128"/>
    </location>
</feature>
<protein>
    <recommendedName>
        <fullName evidence="9">Phosphotransferase system EIIC domain-containing protein</fullName>
    </recommendedName>
</protein>
<evidence type="ECO:0000256" key="8">
    <source>
        <dbReference type="SAM" id="Phobius"/>
    </source>
</evidence>
<evidence type="ECO:0000256" key="5">
    <source>
        <dbReference type="ARBA" id="ARBA00022692"/>
    </source>
</evidence>
<feature type="transmembrane region" description="Helical" evidence="8">
    <location>
        <begin position="220"/>
        <end position="237"/>
    </location>
</feature>
<evidence type="ECO:0000256" key="3">
    <source>
        <dbReference type="ARBA" id="ARBA00022475"/>
    </source>
</evidence>
<comment type="subcellular location">
    <subcellularLocation>
        <location evidence="1">Cell membrane</location>
        <topology evidence="1">Multi-pass membrane protein</topology>
    </subcellularLocation>
</comment>
<feature type="domain" description="Phosphotransferase system EIIC" evidence="9">
    <location>
        <begin position="9"/>
        <end position="349"/>
    </location>
</feature>
<dbReference type="Proteomes" id="UP000265916">
    <property type="component" value="Unassembled WGS sequence"/>
</dbReference>
<feature type="transmembrane region" description="Helical" evidence="8">
    <location>
        <begin position="140"/>
        <end position="161"/>
    </location>
</feature>
<reference evidence="10 11" key="1">
    <citation type="submission" date="2017-08" db="EMBL/GenBank/DDBJ databases">
        <title>Reclassification of Bisgaard taxon 37 and 44.</title>
        <authorList>
            <person name="Christensen H."/>
        </authorList>
    </citation>
    <scope>NUCLEOTIDE SEQUENCE [LARGE SCALE GENOMIC DNA]</scope>
    <source>
        <strain evidence="10 11">111</strain>
    </source>
</reference>
<evidence type="ECO:0000259" key="9">
    <source>
        <dbReference type="Pfam" id="PF13303"/>
    </source>
</evidence>
<sequence>MSVKGYVIKTLNAGGLGIVIALIPTSIIGTLLKPLAQDYPWIGTFVQFCTATQFLASALVGFLVGLFLGQNPIKNVSIAIVAFLSSGALAFTTYYTQDGNPVVVPTLKGLGDLVNAILMAGLAAFLFVKLGNVFRSLELICLPIIGVFLGCIGQVFVLPGVSLITTSLAELVEYLTTLNPVMMAVFIGAIFALIIVSPVSTVVVALAIQINPVNSGVANLGITGTMISLLIGSLFVNKPGISLTIGLGIVKMMVGNLFRYPILVLPLALTGAITGLSGYFLEIKGTSFSAGFGYSGLIGPIAAYDAFASAGQAGGAILRIILAYVIIPIASASLIHFIFVKVLRLYRLDIVRYEP</sequence>
<dbReference type="AlphaFoldDB" id="A0A3A1YCU1"/>
<evidence type="ECO:0000256" key="6">
    <source>
        <dbReference type="ARBA" id="ARBA00022989"/>
    </source>
</evidence>
<feature type="transmembrane region" description="Helical" evidence="8">
    <location>
        <begin position="44"/>
        <end position="69"/>
    </location>
</feature>
<dbReference type="OrthoDB" id="396983at2"/>
<keyword evidence="6 8" id="KW-1133">Transmembrane helix</keyword>
<comment type="caution">
    <text evidence="10">The sequence shown here is derived from an EMBL/GenBank/DDBJ whole genome shotgun (WGS) entry which is preliminary data.</text>
</comment>
<evidence type="ECO:0000256" key="1">
    <source>
        <dbReference type="ARBA" id="ARBA00004651"/>
    </source>
</evidence>
<gene>
    <name evidence="10" type="ORF">CKF58_06920</name>
</gene>
<name>A0A3A1YCU1_9GAMM</name>
<evidence type="ECO:0000313" key="11">
    <source>
        <dbReference type="Proteomes" id="UP000265916"/>
    </source>
</evidence>
<keyword evidence="4" id="KW-0762">Sugar transport</keyword>
<proteinExistence type="predicted"/>
<evidence type="ECO:0000256" key="4">
    <source>
        <dbReference type="ARBA" id="ARBA00022597"/>
    </source>
</evidence>
<keyword evidence="11" id="KW-1185">Reference proteome</keyword>
<accession>A0A3A1YCU1</accession>
<dbReference type="EMBL" id="NRJG01000146">
    <property type="protein sequence ID" value="RIY35186.1"/>
    <property type="molecule type" value="Genomic_DNA"/>
</dbReference>
<organism evidence="10 11">
    <name type="scientific">Psittacicella hinzii</name>
    <dbReference type="NCBI Taxonomy" id="2028575"/>
    <lineage>
        <taxon>Bacteria</taxon>
        <taxon>Pseudomonadati</taxon>
        <taxon>Pseudomonadota</taxon>
        <taxon>Gammaproteobacteria</taxon>
        <taxon>Pasteurellales</taxon>
        <taxon>Psittacicellaceae</taxon>
        <taxon>Psittacicella</taxon>
    </lineage>
</organism>
<evidence type="ECO:0000256" key="7">
    <source>
        <dbReference type="ARBA" id="ARBA00023136"/>
    </source>
</evidence>
<dbReference type="Pfam" id="PF13303">
    <property type="entry name" value="PTS_EIIC_2"/>
    <property type="match status" value="1"/>
</dbReference>
<feature type="transmembrane region" description="Helical" evidence="8">
    <location>
        <begin position="257"/>
        <end position="280"/>
    </location>
</feature>
<feature type="transmembrane region" description="Helical" evidence="8">
    <location>
        <begin position="181"/>
        <end position="208"/>
    </location>
</feature>
<dbReference type="GO" id="GO:0005886">
    <property type="term" value="C:plasma membrane"/>
    <property type="evidence" value="ECO:0007669"/>
    <property type="project" value="UniProtKB-SubCell"/>
</dbReference>
<feature type="transmembrane region" description="Helical" evidence="8">
    <location>
        <begin position="292"/>
        <end position="310"/>
    </location>
</feature>
<evidence type="ECO:0000256" key="2">
    <source>
        <dbReference type="ARBA" id="ARBA00022448"/>
    </source>
</evidence>
<feature type="transmembrane region" description="Helical" evidence="8">
    <location>
        <begin position="316"/>
        <end position="340"/>
    </location>
</feature>
<dbReference type="GO" id="GO:0009401">
    <property type="term" value="P:phosphoenolpyruvate-dependent sugar phosphotransferase system"/>
    <property type="evidence" value="ECO:0007669"/>
    <property type="project" value="InterPro"/>
</dbReference>
<keyword evidence="2" id="KW-0813">Transport</keyword>
<keyword evidence="5 8" id="KW-0812">Transmembrane</keyword>